<evidence type="ECO:0000256" key="1">
    <source>
        <dbReference type="SAM" id="MobiDB-lite"/>
    </source>
</evidence>
<sequence length="312" mass="36245">MAHLDDQNGRPAQQKFLDLSSLKPQTKEEVQNALYKIPEMKLRPEKVCEDENVGTPESWNKPAKDFPYMNPVPPSMLHVDILELSKVDIDWKMLTLDRPETALEIQIFTRIVHLNKVTLKCIAREKALKERAQSIRLRMSGKFKIIPESENEKVEELTYEFFSRHFGAGERGQAMEEIPKPPPPKEQKLPQLDELPSKPVIPKQDTISSIFGSKKWKLKRKKKLVKRRKKSKKNKIKKRKNLRKKLGGIRGKISTVKSKLPPGKDRITKKRNLNTIKYKRKKTDSGKTLVQLLKTSERASSKRVRKEKLEDK</sequence>
<protein>
    <submittedName>
        <fullName evidence="2">Uncharacterized protein</fullName>
    </submittedName>
</protein>
<feature type="region of interest" description="Disordered" evidence="1">
    <location>
        <begin position="281"/>
        <end position="312"/>
    </location>
</feature>
<proteinExistence type="predicted"/>
<organism evidence="2 3">
    <name type="scientific">Nephila pilipes</name>
    <name type="common">Giant wood spider</name>
    <name type="synonym">Nephila maculata</name>
    <dbReference type="NCBI Taxonomy" id="299642"/>
    <lineage>
        <taxon>Eukaryota</taxon>
        <taxon>Metazoa</taxon>
        <taxon>Ecdysozoa</taxon>
        <taxon>Arthropoda</taxon>
        <taxon>Chelicerata</taxon>
        <taxon>Arachnida</taxon>
        <taxon>Araneae</taxon>
        <taxon>Araneomorphae</taxon>
        <taxon>Entelegynae</taxon>
        <taxon>Araneoidea</taxon>
        <taxon>Nephilidae</taxon>
        <taxon>Nephila</taxon>
    </lineage>
</organism>
<dbReference type="OrthoDB" id="6432678at2759"/>
<feature type="region of interest" description="Disordered" evidence="1">
    <location>
        <begin position="1"/>
        <end position="23"/>
    </location>
</feature>
<accession>A0A8X6TZ39</accession>
<dbReference type="EMBL" id="BMAW01068533">
    <property type="protein sequence ID" value="GFT65050.1"/>
    <property type="molecule type" value="Genomic_DNA"/>
</dbReference>
<dbReference type="Proteomes" id="UP000887013">
    <property type="component" value="Unassembled WGS sequence"/>
</dbReference>
<evidence type="ECO:0000313" key="2">
    <source>
        <dbReference type="EMBL" id="GFT65050.1"/>
    </source>
</evidence>
<reference evidence="2" key="1">
    <citation type="submission" date="2020-08" db="EMBL/GenBank/DDBJ databases">
        <title>Multicomponent nature underlies the extraordinary mechanical properties of spider dragline silk.</title>
        <authorList>
            <person name="Kono N."/>
            <person name="Nakamura H."/>
            <person name="Mori M."/>
            <person name="Yoshida Y."/>
            <person name="Ohtoshi R."/>
            <person name="Malay A.D."/>
            <person name="Moran D.A.P."/>
            <person name="Tomita M."/>
            <person name="Numata K."/>
            <person name="Arakawa K."/>
        </authorList>
    </citation>
    <scope>NUCLEOTIDE SEQUENCE</scope>
</reference>
<gene>
    <name evidence="2" type="primary">AVEN_107297_1</name>
    <name evidence="2" type="ORF">NPIL_48441</name>
</gene>
<feature type="region of interest" description="Disordered" evidence="1">
    <location>
        <begin position="172"/>
        <end position="191"/>
    </location>
</feature>
<comment type="caution">
    <text evidence="2">The sequence shown here is derived from an EMBL/GenBank/DDBJ whole genome shotgun (WGS) entry which is preliminary data.</text>
</comment>
<feature type="compositionally biased region" description="Basic residues" evidence="1">
    <location>
        <begin position="218"/>
        <end position="247"/>
    </location>
</feature>
<keyword evidence="3" id="KW-1185">Reference proteome</keyword>
<feature type="compositionally biased region" description="Basic and acidic residues" evidence="1">
    <location>
        <begin position="173"/>
        <end position="188"/>
    </location>
</feature>
<feature type="region of interest" description="Disordered" evidence="1">
    <location>
        <begin position="218"/>
        <end position="248"/>
    </location>
</feature>
<name>A0A8X6TZ39_NEPPI</name>
<evidence type="ECO:0000313" key="3">
    <source>
        <dbReference type="Proteomes" id="UP000887013"/>
    </source>
</evidence>
<dbReference type="AlphaFoldDB" id="A0A8X6TZ39"/>